<keyword evidence="5" id="KW-1185">Reference proteome</keyword>
<dbReference type="GO" id="GO:0044550">
    <property type="term" value="P:secondary metabolite biosynthetic process"/>
    <property type="evidence" value="ECO:0007669"/>
    <property type="project" value="TreeGrafter"/>
</dbReference>
<dbReference type="VEuPathDB" id="FungiDB:CC77DRAFT_1049932"/>
<dbReference type="OMA" id="HRYTSTY"/>
<evidence type="ECO:0000313" key="4">
    <source>
        <dbReference type="EMBL" id="OAG20483.1"/>
    </source>
</evidence>
<dbReference type="InterPro" id="IPR036188">
    <property type="entry name" value="FAD/NAD-bd_sf"/>
</dbReference>
<evidence type="ECO:0000256" key="1">
    <source>
        <dbReference type="ARBA" id="ARBA00022630"/>
    </source>
</evidence>
<dbReference type="RefSeq" id="XP_018385904.1">
    <property type="nucleotide sequence ID" value="XM_018527597.1"/>
</dbReference>
<keyword evidence="1" id="KW-0285">Flavoprotein</keyword>
<organism evidence="4 5">
    <name type="scientific">Alternaria alternata</name>
    <name type="common">Alternaria rot fungus</name>
    <name type="synonym">Torula alternata</name>
    <dbReference type="NCBI Taxonomy" id="5599"/>
    <lineage>
        <taxon>Eukaryota</taxon>
        <taxon>Fungi</taxon>
        <taxon>Dikarya</taxon>
        <taxon>Ascomycota</taxon>
        <taxon>Pezizomycotina</taxon>
        <taxon>Dothideomycetes</taxon>
        <taxon>Pleosporomycetidae</taxon>
        <taxon>Pleosporales</taxon>
        <taxon>Pleosporineae</taxon>
        <taxon>Pleosporaceae</taxon>
        <taxon>Alternaria</taxon>
        <taxon>Alternaria sect. Alternaria</taxon>
        <taxon>Alternaria alternata complex</taxon>
    </lineage>
</organism>
<dbReference type="STRING" id="5599.A0A177DKZ6"/>
<protein>
    <submittedName>
        <fullName evidence="4">FAD/NAD(P)-binding domain-containing protein</fullName>
    </submittedName>
</protein>
<dbReference type="Gene3D" id="3.50.50.60">
    <property type="entry name" value="FAD/NAD(P)-binding domain"/>
    <property type="match status" value="2"/>
</dbReference>
<dbReference type="Proteomes" id="UP000077248">
    <property type="component" value="Unassembled WGS sequence"/>
</dbReference>
<dbReference type="AlphaFoldDB" id="A0A177DKZ6"/>
<gene>
    <name evidence="4" type="ORF">CC77DRAFT_1049932</name>
</gene>
<evidence type="ECO:0000313" key="5">
    <source>
        <dbReference type="Proteomes" id="UP000077248"/>
    </source>
</evidence>
<reference evidence="4 5" key="1">
    <citation type="submission" date="2016-05" db="EMBL/GenBank/DDBJ databases">
        <title>Comparative analysis of secretome profiles of manganese(II)-oxidizing ascomycete fungi.</title>
        <authorList>
            <consortium name="DOE Joint Genome Institute"/>
            <person name="Zeiner C.A."/>
            <person name="Purvine S.O."/>
            <person name="Zink E.M."/>
            <person name="Wu S."/>
            <person name="Pasa-Tolic L."/>
            <person name="Chaput D.L."/>
            <person name="Haridas S."/>
            <person name="Grigoriev I.V."/>
            <person name="Santelli C.M."/>
            <person name="Hansel C.M."/>
        </authorList>
    </citation>
    <scope>NUCLEOTIDE SEQUENCE [LARGE SCALE GENOMIC DNA]</scope>
    <source>
        <strain evidence="4 5">SRC1lrK2f</strain>
    </source>
</reference>
<dbReference type="PRINTS" id="PR00420">
    <property type="entry name" value="RNGMNOXGNASE"/>
</dbReference>
<evidence type="ECO:0000256" key="3">
    <source>
        <dbReference type="ARBA" id="ARBA00023002"/>
    </source>
</evidence>
<dbReference type="KEGG" id="aalt:CC77DRAFT_1049932"/>
<proteinExistence type="predicted"/>
<dbReference type="PANTHER" id="PTHR46720:SF3">
    <property type="entry name" value="FAD-BINDING DOMAIN-CONTAINING PROTEIN-RELATED"/>
    <property type="match status" value="1"/>
</dbReference>
<dbReference type="PANTHER" id="PTHR46720">
    <property type="entry name" value="HYDROXYLASE, PUTATIVE (AFU_ORTHOLOGUE AFUA_3G01460)-RELATED"/>
    <property type="match status" value="1"/>
</dbReference>
<accession>A0A177DKZ6</accession>
<keyword evidence="2" id="KW-0274">FAD</keyword>
<dbReference type="EMBL" id="KV441478">
    <property type="protein sequence ID" value="OAG20483.1"/>
    <property type="molecule type" value="Genomic_DNA"/>
</dbReference>
<dbReference type="Gene3D" id="3.30.9.10">
    <property type="entry name" value="D-Amino Acid Oxidase, subunit A, domain 2"/>
    <property type="match status" value="1"/>
</dbReference>
<evidence type="ECO:0000256" key="2">
    <source>
        <dbReference type="ARBA" id="ARBA00022827"/>
    </source>
</evidence>
<dbReference type="InterPro" id="IPR051104">
    <property type="entry name" value="FAD_monoxygenase"/>
</dbReference>
<name>A0A177DKZ6_ALTAL</name>
<dbReference type="GO" id="GO:0016491">
    <property type="term" value="F:oxidoreductase activity"/>
    <property type="evidence" value="ECO:0007669"/>
    <property type="project" value="UniProtKB-KW"/>
</dbReference>
<keyword evidence="3" id="KW-0560">Oxidoreductase</keyword>
<sequence length="311" mass="34408">MIGKTREDVHVAIAGAGIAGSALAISLHRKGIFFNIYGAAKEYSVVGAGIDFGPNRMRALDLIEPGFRHLYEALCTTNKGERTEHIFFEGSLLGEDVGREQQRFGNSAWGHPDYVRKSFLELVEQHPHRVILKFADGTTAEASLLAGSDGIESVVRVDILGPSSDRRWHQYYFGVNFLSAKIGSNPWVIEKKSMTETTTHEAMMAEFKGKNMDPGSMLILAKHRPVKWGLIHHWRTSTYYQGRSVLLDNAAHASMPFQAVGAAQGVEDALVMMEVLAKVAETHESFGDTDAHMNAGLEPYDAVRRSRAQHQ</sequence>
<dbReference type="GeneID" id="29113191"/>
<dbReference type="SUPFAM" id="SSF51905">
    <property type="entry name" value="FAD/NAD(P)-binding domain"/>
    <property type="match status" value="1"/>
</dbReference>